<dbReference type="EMBL" id="KZ308115">
    <property type="protein sequence ID" value="KAG8221847.1"/>
    <property type="molecule type" value="Genomic_DNA"/>
</dbReference>
<dbReference type="PANTHER" id="PTHR10625:SF23">
    <property type="entry name" value="HISTONE DEACETYLASE 11"/>
    <property type="match status" value="1"/>
</dbReference>
<dbReference type="EC" id="3.5.1.98" evidence="3"/>
<accession>A0A8K0JU41</accession>
<evidence type="ECO:0000313" key="15">
    <source>
        <dbReference type="EMBL" id="KAG8221847.1"/>
    </source>
</evidence>
<dbReference type="InterPro" id="IPR023801">
    <property type="entry name" value="His_deacetylse_dom"/>
</dbReference>
<dbReference type="FunFam" id="3.40.800.20:FF:000009">
    <property type="entry name" value="Histone deacetylase 11"/>
    <property type="match status" value="1"/>
</dbReference>
<keyword evidence="9" id="KW-0539">Nucleus</keyword>
<dbReference type="InterPro" id="IPR023696">
    <property type="entry name" value="Ureohydrolase_dom_sf"/>
</dbReference>
<name>A0A8K0JU41_LADFU</name>
<evidence type="ECO:0000256" key="10">
    <source>
        <dbReference type="ARBA" id="ARBA00048287"/>
    </source>
</evidence>
<evidence type="ECO:0000256" key="1">
    <source>
        <dbReference type="ARBA" id="ARBA00004123"/>
    </source>
</evidence>
<feature type="domain" description="Histone deacetylase" evidence="14">
    <location>
        <begin position="35"/>
        <end position="315"/>
    </location>
</feature>
<evidence type="ECO:0000256" key="4">
    <source>
        <dbReference type="ARBA" id="ARBA00022491"/>
    </source>
</evidence>
<comment type="subunit">
    <text evidence="12">Interacts with HDAC6.</text>
</comment>
<comment type="function">
    <text evidence="11">Responsible for the deacetylation of lysine residues on the N-terminal part of the core histones (H2A, H2B, H3 and H4). Histone deacetylation gives a tag for epigenetic repression and plays an important role in transcriptional regulation, cell cycle progression and developmental events. Histone deacetylases act via the formation of large multiprotein complexes.</text>
</comment>
<evidence type="ECO:0000256" key="8">
    <source>
        <dbReference type="ARBA" id="ARBA00023163"/>
    </source>
</evidence>
<comment type="subcellular location">
    <subcellularLocation>
        <location evidence="1">Nucleus</location>
    </subcellularLocation>
</comment>
<evidence type="ECO:0000256" key="3">
    <source>
        <dbReference type="ARBA" id="ARBA00012111"/>
    </source>
</evidence>
<protein>
    <recommendedName>
        <fullName evidence="13">Histone deacetylase 11</fullName>
        <ecNumber evidence="3">3.5.1.98</ecNumber>
    </recommendedName>
</protein>
<dbReference type="InterPro" id="IPR000286">
    <property type="entry name" value="HDACs"/>
</dbReference>
<evidence type="ECO:0000256" key="7">
    <source>
        <dbReference type="ARBA" id="ARBA00023015"/>
    </source>
</evidence>
<reference evidence="15" key="1">
    <citation type="submission" date="2013-04" db="EMBL/GenBank/DDBJ databases">
        <authorList>
            <person name="Qu J."/>
            <person name="Murali S.C."/>
            <person name="Bandaranaike D."/>
            <person name="Bellair M."/>
            <person name="Blankenburg K."/>
            <person name="Chao H."/>
            <person name="Dinh H."/>
            <person name="Doddapaneni H."/>
            <person name="Downs B."/>
            <person name="Dugan-Rocha S."/>
            <person name="Elkadiri S."/>
            <person name="Gnanaolivu R.D."/>
            <person name="Hernandez B."/>
            <person name="Javaid M."/>
            <person name="Jayaseelan J.C."/>
            <person name="Lee S."/>
            <person name="Li M."/>
            <person name="Ming W."/>
            <person name="Munidasa M."/>
            <person name="Muniz J."/>
            <person name="Nguyen L."/>
            <person name="Ongeri F."/>
            <person name="Osuji N."/>
            <person name="Pu L.-L."/>
            <person name="Puazo M."/>
            <person name="Qu C."/>
            <person name="Quiroz J."/>
            <person name="Raj R."/>
            <person name="Weissenberger G."/>
            <person name="Xin Y."/>
            <person name="Zou X."/>
            <person name="Han Y."/>
            <person name="Richards S."/>
            <person name="Worley K."/>
            <person name="Muzny D."/>
            <person name="Gibbs R."/>
        </authorList>
    </citation>
    <scope>NUCLEOTIDE SEQUENCE</scope>
    <source>
        <strain evidence="15">Sampled in the wild</strain>
    </source>
</reference>
<dbReference type="InterPro" id="IPR044150">
    <property type="entry name" value="HDAC_classIV"/>
</dbReference>
<dbReference type="AlphaFoldDB" id="A0A8K0JU41"/>
<dbReference type="SUPFAM" id="SSF52768">
    <property type="entry name" value="Arginase/deacetylase"/>
    <property type="match status" value="1"/>
</dbReference>
<dbReference type="InterPro" id="IPR037138">
    <property type="entry name" value="His_deacetylse_dom_sf"/>
</dbReference>
<evidence type="ECO:0000256" key="13">
    <source>
        <dbReference type="ARBA" id="ARBA00072450"/>
    </source>
</evidence>
<evidence type="ECO:0000313" key="16">
    <source>
        <dbReference type="Proteomes" id="UP000792457"/>
    </source>
</evidence>
<evidence type="ECO:0000256" key="11">
    <source>
        <dbReference type="ARBA" id="ARBA00059784"/>
    </source>
</evidence>
<keyword evidence="6" id="KW-0156">Chromatin regulator</keyword>
<dbReference type="OrthoDB" id="437693at2759"/>
<keyword evidence="4" id="KW-0678">Repressor</keyword>
<organism evidence="15 16">
    <name type="scientific">Ladona fulva</name>
    <name type="common">Scarce chaser dragonfly</name>
    <name type="synonym">Libellula fulva</name>
    <dbReference type="NCBI Taxonomy" id="123851"/>
    <lineage>
        <taxon>Eukaryota</taxon>
        <taxon>Metazoa</taxon>
        <taxon>Ecdysozoa</taxon>
        <taxon>Arthropoda</taxon>
        <taxon>Hexapoda</taxon>
        <taxon>Insecta</taxon>
        <taxon>Pterygota</taxon>
        <taxon>Palaeoptera</taxon>
        <taxon>Odonata</taxon>
        <taxon>Epiprocta</taxon>
        <taxon>Anisoptera</taxon>
        <taxon>Libelluloidea</taxon>
        <taxon>Libellulidae</taxon>
        <taxon>Ladona</taxon>
    </lineage>
</organism>
<comment type="caution">
    <text evidence="15">The sequence shown here is derived from an EMBL/GenBank/DDBJ whole genome shotgun (WGS) entry which is preliminary data.</text>
</comment>
<dbReference type="PRINTS" id="PR01270">
    <property type="entry name" value="HDASUPER"/>
</dbReference>
<dbReference type="GO" id="GO:0141221">
    <property type="term" value="F:histone deacetylase activity, hydrolytic mechanism"/>
    <property type="evidence" value="ECO:0007669"/>
    <property type="project" value="UniProtKB-EC"/>
</dbReference>
<evidence type="ECO:0000256" key="2">
    <source>
        <dbReference type="ARBA" id="ARBA00005947"/>
    </source>
</evidence>
<gene>
    <name evidence="15" type="ORF">J437_LFUL003223</name>
</gene>
<keyword evidence="7" id="KW-0805">Transcription regulation</keyword>
<evidence type="ECO:0000256" key="5">
    <source>
        <dbReference type="ARBA" id="ARBA00022801"/>
    </source>
</evidence>
<reference evidence="15" key="2">
    <citation type="submission" date="2017-10" db="EMBL/GenBank/DDBJ databases">
        <title>Ladona fulva Genome sequencing and assembly.</title>
        <authorList>
            <person name="Murali S."/>
            <person name="Richards S."/>
            <person name="Bandaranaike D."/>
            <person name="Bellair M."/>
            <person name="Blankenburg K."/>
            <person name="Chao H."/>
            <person name="Dinh H."/>
            <person name="Doddapaneni H."/>
            <person name="Dugan-Rocha S."/>
            <person name="Elkadiri S."/>
            <person name="Gnanaolivu R."/>
            <person name="Hernandez B."/>
            <person name="Skinner E."/>
            <person name="Javaid M."/>
            <person name="Lee S."/>
            <person name="Li M."/>
            <person name="Ming W."/>
            <person name="Munidasa M."/>
            <person name="Muniz J."/>
            <person name="Nguyen L."/>
            <person name="Hughes D."/>
            <person name="Osuji N."/>
            <person name="Pu L.-L."/>
            <person name="Puazo M."/>
            <person name="Qu C."/>
            <person name="Quiroz J."/>
            <person name="Raj R."/>
            <person name="Weissenberger G."/>
            <person name="Xin Y."/>
            <person name="Zou X."/>
            <person name="Han Y."/>
            <person name="Worley K."/>
            <person name="Muzny D."/>
            <person name="Gibbs R."/>
        </authorList>
    </citation>
    <scope>NUCLEOTIDE SEQUENCE</scope>
    <source>
        <strain evidence="15">Sampled in the wild</strain>
    </source>
</reference>
<evidence type="ECO:0000256" key="9">
    <source>
        <dbReference type="ARBA" id="ARBA00023242"/>
    </source>
</evidence>
<dbReference type="PANTHER" id="PTHR10625">
    <property type="entry name" value="HISTONE DEACETYLASE HDAC1-RELATED"/>
    <property type="match status" value="1"/>
</dbReference>
<dbReference type="GO" id="GO:0040029">
    <property type="term" value="P:epigenetic regulation of gene expression"/>
    <property type="evidence" value="ECO:0007669"/>
    <property type="project" value="TreeGrafter"/>
</dbReference>
<keyword evidence="8" id="KW-0804">Transcription</keyword>
<evidence type="ECO:0000256" key="6">
    <source>
        <dbReference type="ARBA" id="ARBA00022853"/>
    </source>
</evidence>
<evidence type="ECO:0000259" key="14">
    <source>
        <dbReference type="Pfam" id="PF00850"/>
    </source>
</evidence>
<dbReference type="Proteomes" id="UP000792457">
    <property type="component" value="Unassembled WGS sequence"/>
</dbReference>
<keyword evidence="5" id="KW-0378">Hydrolase</keyword>
<dbReference type="Pfam" id="PF00850">
    <property type="entry name" value="Hist_deacetyl"/>
    <property type="match status" value="1"/>
</dbReference>
<proteinExistence type="inferred from homology"/>
<dbReference type="CDD" id="cd09993">
    <property type="entry name" value="HDAC_classIV"/>
    <property type="match status" value="1"/>
</dbReference>
<comment type="similarity">
    <text evidence="2">Belongs to the histone deacetylase family.</text>
</comment>
<evidence type="ECO:0000256" key="12">
    <source>
        <dbReference type="ARBA" id="ARBA00065154"/>
    </source>
</evidence>
<dbReference type="Gene3D" id="3.40.800.20">
    <property type="entry name" value="Histone deacetylase domain"/>
    <property type="match status" value="1"/>
</dbReference>
<dbReference type="GO" id="GO:0000118">
    <property type="term" value="C:histone deacetylase complex"/>
    <property type="evidence" value="ECO:0007669"/>
    <property type="project" value="TreeGrafter"/>
</dbReference>
<sequence>MKYPSTVYFEIEPHQLPIIYRSEYNVRFLGLEKLHPFDAAKWSHVFRFLKEAMFINDHSVTKPNEVQREDLLVVHTPEYLKSLEWSWNVARIAEIPPLSLVPNFIVQKCYLKPMRYQTGGSILAGKLAMDRGWAINIGGGFHHCSKDRGGGFCPYADITLLLKFLFLHKGNVKKAMIVDLDAHQGNGYERDFLDHHDVYILDVYNKGIYPKDELAKKAIKRHIELYHFTEDDEYLTKVDINLEKALREFHPDVVVYNAGTDVLDGDRLGLLAITPQGIIRRDELVFDKIRKHKIPIVMLTSGGYQKKTARIIADSILNLNEKGLIPPLQILSNK</sequence>
<keyword evidence="16" id="KW-1185">Reference proteome</keyword>
<comment type="catalytic activity">
    <reaction evidence="10">
        <text>N(6)-acetyl-L-lysyl-[histone] + H2O = L-lysyl-[histone] + acetate</text>
        <dbReference type="Rhea" id="RHEA:58196"/>
        <dbReference type="Rhea" id="RHEA-COMP:9845"/>
        <dbReference type="Rhea" id="RHEA-COMP:11338"/>
        <dbReference type="ChEBI" id="CHEBI:15377"/>
        <dbReference type="ChEBI" id="CHEBI:29969"/>
        <dbReference type="ChEBI" id="CHEBI:30089"/>
        <dbReference type="ChEBI" id="CHEBI:61930"/>
        <dbReference type="EC" id="3.5.1.98"/>
    </reaction>
</comment>